<dbReference type="Proteomes" id="UP000245626">
    <property type="component" value="Unassembled WGS sequence"/>
</dbReference>
<protein>
    <submittedName>
        <fullName evidence="1">Uncharacterized protein</fullName>
    </submittedName>
</protein>
<evidence type="ECO:0000313" key="1">
    <source>
        <dbReference type="EMBL" id="PWN52396.1"/>
    </source>
</evidence>
<accession>A0ACD0P330</accession>
<proteinExistence type="predicted"/>
<keyword evidence="2" id="KW-1185">Reference proteome</keyword>
<evidence type="ECO:0000313" key="2">
    <source>
        <dbReference type="Proteomes" id="UP000245626"/>
    </source>
</evidence>
<sequence length="636" mass="63056">MLKRCTSLALPALLLSAWAPGLADAFTIVLTTVSCSQLVFDLTLTPNEFATATDLSVRLAGEEVTQVGFSGSYSATRLTAAFAAPFYAGTEITTGTSSLTFVLLDEDGEDLPGAIVRSVTFNCQATATPVAVTTTSDGVVSTTTSTPPPGTSGTGTINDQGGSSSTNSSSSSSSSSNTGAIAGGVVGGVVVLAALGLLAFCLKKRRNRDGRTLVGAHDLDNHGADARNDSTTSLATAPESSPFMTSVSNAPVSNTTQDIRGAAALGGATATLATQNGNESAANPGSSSSPVLGSKQQNQSSISVHDAATNQDQNSNGPNRHLAAQGAGIAGAAAAAAAVASTVGNRSNNASKEQVNTSASTTTVPTTSHPSGGASTPEHRSSPTVPDAKPLEAPSSPPPAALVTPSASRAPVATATPLYSSQTPQQSSEAIANTGSSKRPPPPPPPSSSAAGNQAVSPGGKTRASAFQSPPGRRPGSRGMVASESSISQAGYGNVPSLPPTSAAASELGQAAADEDFSPGIAGFGARAAGGGMSSPSPSTNSTKWHQQRYNVMPNYSSRPLTRSQLFDEDVIFGGAPVAAALGSASASGSGSPYAIAAAASPAVSESGSVRGGRGWGPRQSVKDTDPFANPSPGEQ</sequence>
<gene>
    <name evidence="1" type="ORF">IE53DRAFT_360813</name>
</gene>
<dbReference type="EMBL" id="KZ819779">
    <property type="protein sequence ID" value="PWN52396.1"/>
    <property type="molecule type" value="Genomic_DNA"/>
</dbReference>
<name>A0ACD0P330_9BASI</name>
<organism evidence="1 2">
    <name type="scientific">Violaceomyces palustris</name>
    <dbReference type="NCBI Taxonomy" id="1673888"/>
    <lineage>
        <taxon>Eukaryota</taxon>
        <taxon>Fungi</taxon>
        <taxon>Dikarya</taxon>
        <taxon>Basidiomycota</taxon>
        <taxon>Ustilaginomycotina</taxon>
        <taxon>Ustilaginomycetes</taxon>
        <taxon>Violaceomycetales</taxon>
        <taxon>Violaceomycetaceae</taxon>
        <taxon>Violaceomyces</taxon>
    </lineage>
</organism>
<reference evidence="1 2" key="1">
    <citation type="journal article" date="2018" name="Mol. Biol. Evol.">
        <title>Broad Genomic Sampling Reveals a Smut Pathogenic Ancestry of the Fungal Clade Ustilaginomycotina.</title>
        <authorList>
            <person name="Kijpornyongpan T."/>
            <person name="Mondo S.J."/>
            <person name="Barry K."/>
            <person name="Sandor L."/>
            <person name="Lee J."/>
            <person name="Lipzen A."/>
            <person name="Pangilinan J."/>
            <person name="LaButti K."/>
            <person name="Hainaut M."/>
            <person name="Henrissat B."/>
            <person name="Grigoriev I.V."/>
            <person name="Spatafora J.W."/>
            <person name="Aime M.C."/>
        </authorList>
    </citation>
    <scope>NUCLEOTIDE SEQUENCE [LARGE SCALE GENOMIC DNA]</scope>
    <source>
        <strain evidence="1 2">SA 807</strain>
    </source>
</reference>